<keyword evidence="3" id="KW-0472">Membrane</keyword>
<evidence type="ECO:0000313" key="6">
    <source>
        <dbReference type="Proteomes" id="UP001597183"/>
    </source>
</evidence>
<organism evidence="5 6">
    <name type="scientific">Actinoplanes sichuanensis</name>
    <dbReference type="NCBI Taxonomy" id="512349"/>
    <lineage>
        <taxon>Bacteria</taxon>
        <taxon>Bacillati</taxon>
        <taxon>Actinomycetota</taxon>
        <taxon>Actinomycetes</taxon>
        <taxon>Micromonosporales</taxon>
        <taxon>Micromonosporaceae</taxon>
        <taxon>Actinoplanes</taxon>
    </lineage>
</organism>
<keyword evidence="1" id="KW-0732">Signal</keyword>
<proteinExistence type="predicted"/>
<accession>A0ABW4AIC4</accession>
<evidence type="ECO:0000313" key="5">
    <source>
        <dbReference type="EMBL" id="MFD1370584.1"/>
    </source>
</evidence>
<keyword evidence="6" id="KW-1185">Reference proteome</keyword>
<dbReference type="Gene3D" id="2.60.40.1240">
    <property type="match status" value="1"/>
</dbReference>
<reference evidence="6" key="1">
    <citation type="journal article" date="2019" name="Int. J. Syst. Evol. Microbiol.">
        <title>The Global Catalogue of Microorganisms (GCM) 10K type strain sequencing project: providing services to taxonomists for standard genome sequencing and annotation.</title>
        <authorList>
            <consortium name="The Broad Institute Genomics Platform"/>
            <consortium name="The Broad Institute Genome Sequencing Center for Infectious Disease"/>
            <person name="Wu L."/>
            <person name="Ma J."/>
        </authorList>
    </citation>
    <scope>NUCLEOTIDE SEQUENCE [LARGE SCALE GENOMIC DNA]</scope>
    <source>
        <strain evidence="6">CCM 7526</strain>
    </source>
</reference>
<name>A0ABW4AIC4_9ACTN</name>
<sequence>MSHDLRQQRRRPVRASRSVSPVKVSVAILVSAVAVVALFAAGIAAQQFSGGLPVAGQAAGASAGPATPSPSPKKTGPAFGDPVRDGQFEFTVTRVDCSKSTVGLEHIKRTAEGRFCVISLTVRNIGDDSKYFVGQAQTAYDGSGTAYDSDELAGLYANRGVEAFVQKLAPAEKVTGKLVFDVPKNVALTTLELHDSPLSGGVLAPLR</sequence>
<dbReference type="RefSeq" id="WP_317793648.1">
    <property type="nucleotide sequence ID" value="NZ_AP028461.1"/>
</dbReference>
<feature type="region of interest" description="Disordered" evidence="2">
    <location>
        <begin position="59"/>
        <end position="80"/>
    </location>
</feature>
<keyword evidence="3" id="KW-1133">Transmembrane helix</keyword>
<keyword evidence="3" id="KW-0812">Transmembrane</keyword>
<dbReference type="Pfam" id="PF11611">
    <property type="entry name" value="DUF4352"/>
    <property type="match status" value="1"/>
</dbReference>
<evidence type="ECO:0000259" key="4">
    <source>
        <dbReference type="Pfam" id="PF11611"/>
    </source>
</evidence>
<evidence type="ECO:0000256" key="2">
    <source>
        <dbReference type="SAM" id="MobiDB-lite"/>
    </source>
</evidence>
<evidence type="ECO:0000256" key="3">
    <source>
        <dbReference type="SAM" id="Phobius"/>
    </source>
</evidence>
<dbReference type="InterPro" id="IPR029051">
    <property type="entry name" value="DUF4352"/>
</dbReference>
<protein>
    <submittedName>
        <fullName evidence="5">DUF4352 domain-containing protein</fullName>
    </submittedName>
</protein>
<feature type="transmembrane region" description="Helical" evidence="3">
    <location>
        <begin position="21"/>
        <end position="45"/>
    </location>
</feature>
<dbReference type="Proteomes" id="UP001597183">
    <property type="component" value="Unassembled WGS sequence"/>
</dbReference>
<dbReference type="EMBL" id="JBHTMK010000044">
    <property type="protein sequence ID" value="MFD1370584.1"/>
    <property type="molecule type" value="Genomic_DNA"/>
</dbReference>
<comment type="caution">
    <text evidence="5">The sequence shown here is derived from an EMBL/GenBank/DDBJ whole genome shotgun (WGS) entry which is preliminary data.</text>
</comment>
<gene>
    <name evidence="5" type="ORF">ACFQ5G_35055</name>
</gene>
<feature type="domain" description="DUF4352" evidence="4">
    <location>
        <begin position="79"/>
        <end position="201"/>
    </location>
</feature>
<evidence type="ECO:0000256" key="1">
    <source>
        <dbReference type="ARBA" id="ARBA00022729"/>
    </source>
</evidence>
<dbReference type="InterPro" id="IPR029050">
    <property type="entry name" value="Immunoprotect_excell_Ig-like"/>
</dbReference>
<feature type="compositionally biased region" description="Low complexity" evidence="2">
    <location>
        <begin position="59"/>
        <end position="78"/>
    </location>
</feature>